<keyword evidence="4" id="KW-1185">Reference proteome</keyword>
<proteinExistence type="predicted"/>
<dbReference type="PROSITE" id="PS50871">
    <property type="entry name" value="C1Q"/>
    <property type="match status" value="1"/>
</dbReference>
<dbReference type="KEGG" id="cvn:111105225"/>
<reference evidence="5" key="1">
    <citation type="submission" date="2025-08" db="UniProtKB">
        <authorList>
            <consortium name="RefSeq"/>
        </authorList>
    </citation>
    <scope>IDENTIFICATION</scope>
    <source>
        <tissue evidence="5">Whole sample</tissue>
    </source>
</reference>
<dbReference type="OrthoDB" id="10071402at2759"/>
<dbReference type="InterPro" id="IPR001073">
    <property type="entry name" value="C1q_dom"/>
</dbReference>
<dbReference type="RefSeq" id="XP_022295098.1">
    <property type="nucleotide sequence ID" value="XM_022439390.1"/>
</dbReference>
<evidence type="ECO:0000313" key="4">
    <source>
        <dbReference type="Proteomes" id="UP000694844"/>
    </source>
</evidence>
<evidence type="ECO:0000256" key="2">
    <source>
        <dbReference type="ARBA" id="ARBA00022525"/>
    </source>
</evidence>
<dbReference type="GeneID" id="111105225"/>
<dbReference type="SMART" id="SM00110">
    <property type="entry name" value="C1Q"/>
    <property type="match status" value="1"/>
</dbReference>
<sequence length="197" mass="21808">MTLQKGFLWLSWDIRKAGFLFVLFFNVCGYSDGKDTKPILEEFKKDYTIISEACKAVGYVKSTCNNQDGKQKVAFTASVTTPSSTLNSGTLVFNQVISNIGSGYNNCTGVFSAPTTGTYVFYASAVEHNKQNLQLDIVLNSVPKVRLMGYLSAAYQTGTNMVVLPLKRGDKVWVRHSYGTGYWTHNVPLTTFSGFMI</sequence>
<gene>
    <name evidence="5" type="primary">LOC111105225</name>
</gene>
<dbReference type="AlphaFoldDB" id="A0A8B8AWL0"/>
<feature type="domain" description="C1q" evidence="3">
    <location>
        <begin position="68"/>
        <end position="197"/>
    </location>
</feature>
<dbReference type="PANTHER" id="PTHR15427:SF33">
    <property type="entry name" value="COLLAGEN IV NC1 DOMAIN-CONTAINING PROTEIN"/>
    <property type="match status" value="1"/>
</dbReference>
<organism evidence="4 5">
    <name type="scientific">Crassostrea virginica</name>
    <name type="common">Eastern oyster</name>
    <dbReference type="NCBI Taxonomy" id="6565"/>
    <lineage>
        <taxon>Eukaryota</taxon>
        <taxon>Metazoa</taxon>
        <taxon>Spiralia</taxon>
        <taxon>Lophotrochozoa</taxon>
        <taxon>Mollusca</taxon>
        <taxon>Bivalvia</taxon>
        <taxon>Autobranchia</taxon>
        <taxon>Pteriomorphia</taxon>
        <taxon>Ostreida</taxon>
        <taxon>Ostreoidea</taxon>
        <taxon>Ostreidae</taxon>
        <taxon>Crassostrea</taxon>
    </lineage>
</organism>
<dbReference type="PRINTS" id="PR00007">
    <property type="entry name" value="COMPLEMNTC1Q"/>
</dbReference>
<dbReference type="InterPro" id="IPR008983">
    <property type="entry name" value="Tumour_necrosis_fac-like_dom"/>
</dbReference>
<dbReference type="GO" id="GO:0005581">
    <property type="term" value="C:collagen trimer"/>
    <property type="evidence" value="ECO:0007669"/>
    <property type="project" value="UniProtKB-KW"/>
</dbReference>
<protein>
    <submittedName>
        <fullName evidence="5">Complement C1q tumor necrosis factor-related protein 3-like</fullName>
    </submittedName>
</protein>
<name>A0A8B8AWL0_CRAVI</name>
<evidence type="ECO:0000259" key="3">
    <source>
        <dbReference type="PROSITE" id="PS50871"/>
    </source>
</evidence>
<comment type="subcellular location">
    <subcellularLocation>
        <location evidence="1">Secreted</location>
    </subcellularLocation>
</comment>
<keyword evidence="2" id="KW-0964">Secreted</keyword>
<dbReference type="SUPFAM" id="SSF49842">
    <property type="entry name" value="TNF-like"/>
    <property type="match status" value="1"/>
</dbReference>
<dbReference type="Pfam" id="PF00386">
    <property type="entry name" value="C1q"/>
    <property type="match status" value="1"/>
</dbReference>
<accession>A0A8B8AWL0</accession>
<evidence type="ECO:0000313" key="5">
    <source>
        <dbReference type="RefSeq" id="XP_022295098.1"/>
    </source>
</evidence>
<dbReference type="PANTHER" id="PTHR15427">
    <property type="entry name" value="EMILIN ELASTIN MICROFIBRIL INTERFACE-LOCATED PROTEIN ELASTIN MICROFIBRIL INTERFACER"/>
    <property type="match status" value="1"/>
</dbReference>
<dbReference type="Proteomes" id="UP000694844">
    <property type="component" value="Chromosome 7"/>
</dbReference>
<evidence type="ECO:0000256" key="1">
    <source>
        <dbReference type="ARBA" id="ARBA00004613"/>
    </source>
</evidence>
<dbReference type="InterPro" id="IPR050392">
    <property type="entry name" value="Collagen/C1q_domain"/>
</dbReference>
<dbReference type="Gene3D" id="2.60.120.40">
    <property type="match status" value="1"/>
</dbReference>